<sequence length="251" mass="28401">MRLCVLFSGGKDSTYAVHLAKQAGHEVACLLSMAPHNKESFLFHVPNMHMTELQAKSMEIPLVLVQTSGKKTQEYMDLKQALQTIKKTQRIQGIVTGAVNSIYQATRMQTIAHELGLYCFNPLWQTKPSAHWHELLLQGFEIMLVSVAAHGLDKKWLGKTITSENVDALIALERSHGISPIGEGGEYESYVVDAPLYWKKIRVQQFKDEWKGLQGTRHIMRAQLVAKPKSVSTDIIPARKRPTMKARRKKR</sequence>
<organism evidence="2">
    <name type="scientific">Candidatus Iainarchaeum sp</name>
    <dbReference type="NCBI Taxonomy" id="3101447"/>
    <lineage>
        <taxon>Archaea</taxon>
        <taxon>Candidatus Iainarchaeota</taxon>
        <taxon>Candidatus Iainarchaeia</taxon>
        <taxon>Candidatus Iainarchaeales</taxon>
        <taxon>Candidatus Iainarchaeaceae</taxon>
        <taxon>Candidatus Iainarchaeum</taxon>
    </lineage>
</organism>
<feature type="domain" description="Diphthamide synthase" evidence="1">
    <location>
        <begin position="1"/>
        <end position="223"/>
    </location>
</feature>
<dbReference type="GO" id="GO:0017178">
    <property type="term" value="F:diphthine-ammonia ligase activity"/>
    <property type="evidence" value="ECO:0007669"/>
    <property type="project" value="UniProtKB-EC"/>
</dbReference>
<proteinExistence type="predicted"/>
<dbReference type="Gene3D" id="3.90.1490.10">
    <property type="entry name" value="putative n-type atp pyrophosphatase, domain 2"/>
    <property type="match status" value="1"/>
</dbReference>
<dbReference type="InterPro" id="IPR022427">
    <property type="entry name" value="MJ0570_ATP-bd"/>
</dbReference>
<gene>
    <name evidence="2" type="ORF">IPJ89_04775</name>
</gene>
<reference evidence="2" key="1">
    <citation type="submission" date="2020-11" db="EMBL/GenBank/DDBJ databases">
        <title>Connecting structure to function with the recovery of over 1000 high-quality activated sludge metagenome-assembled genomes encoding full-length rRNA genes using long-read sequencing.</title>
        <authorList>
            <person name="Singleton C.M."/>
            <person name="Petriglieri F."/>
            <person name="Kristensen J.M."/>
            <person name="Kirkegaard R.H."/>
            <person name="Michaelsen T.Y."/>
            <person name="Andersen M.H."/>
            <person name="Karst S.M."/>
            <person name="Dueholm M.S."/>
            <person name="Nielsen P.H."/>
            <person name="Albertsen M."/>
        </authorList>
    </citation>
    <scope>NUCLEOTIDE SEQUENCE</scope>
    <source>
        <strain evidence="2">Fred_18-Q3-R57-64_BAT3C.431</strain>
    </source>
</reference>
<dbReference type="NCBIfam" id="TIGR03679">
    <property type="entry name" value="arCOG00187"/>
    <property type="match status" value="1"/>
</dbReference>
<dbReference type="EMBL" id="CP064981">
    <property type="protein sequence ID" value="QQR92437.1"/>
    <property type="molecule type" value="Genomic_DNA"/>
</dbReference>
<dbReference type="SUPFAM" id="SSF52402">
    <property type="entry name" value="Adenine nucleotide alpha hydrolases-like"/>
    <property type="match status" value="1"/>
</dbReference>
<dbReference type="PANTHER" id="PTHR12196:SF2">
    <property type="entry name" value="DIPHTHINE--AMMONIA LIGASE"/>
    <property type="match status" value="1"/>
</dbReference>
<keyword evidence="2" id="KW-0436">Ligase</keyword>
<name>A0A7T9I279_9ARCH</name>
<dbReference type="GO" id="GO:0017183">
    <property type="term" value="P:protein histidyl modification to diphthamide"/>
    <property type="evidence" value="ECO:0007669"/>
    <property type="project" value="TreeGrafter"/>
</dbReference>
<dbReference type="PIRSF" id="PIRSF039123">
    <property type="entry name" value="Diphthamide_synthase"/>
    <property type="match status" value="1"/>
</dbReference>
<accession>A0A7T9I279</accession>
<protein>
    <submittedName>
        <fullName evidence="2">Diphthine--ammonia ligase</fullName>
        <ecNumber evidence="2">6.3.1.14</ecNumber>
    </submittedName>
</protein>
<dbReference type="Pfam" id="PF01902">
    <property type="entry name" value="Diphthami_syn_2"/>
    <property type="match status" value="1"/>
</dbReference>
<evidence type="ECO:0000313" key="2">
    <source>
        <dbReference type="EMBL" id="QQR92437.1"/>
    </source>
</evidence>
<dbReference type="EC" id="6.3.1.14" evidence="2"/>
<dbReference type="InterPro" id="IPR002761">
    <property type="entry name" value="Diphthami_syn_dom"/>
</dbReference>
<dbReference type="InterPro" id="IPR014729">
    <property type="entry name" value="Rossmann-like_a/b/a_fold"/>
</dbReference>
<dbReference type="AlphaFoldDB" id="A0A7T9I279"/>
<dbReference type="CDD" id="cd01994">
    <property type="entry name" value="AANH_PF0828-like"/>
    <property type="match status" value="1"/>
</dbReference>
<dbReference type="Gene3D" id="3.40.50.620">
    <property type="entry name" value="HUPs"/>
    <property type="match status" value="1"/>
</dbReference>
<evidence type="ECO:0000259" key="1">
    <source>
        <dbReference type="Pfam" id="PF01902"/>
    </source>
</evidence>
<dbReference type="PANTHER" id="PTHR12196">
    <property type="entry name" value="DOMAIN OF UNKNOWN FUNCTION 71 DUF71 -CONTAINING PROTEIN"/>
    <property type="match status" value="1"/>
</dbReference>
<dbReference type="NCBIfam" id="TIGR00290">
    <property type="entry name" value="MJ0570_dom"/>
    <property type="match status" value="1"/>
</dbReference>
<dbReference type="InterPro" id="IPR030662">
    <property type="entry name" value="DPH6/MJ0570"/>
</dbReference>
<dbReference type="Proteomes" id="UP000596004">
    <property type="component" value="Chromosome"/>
</dbReference>